<dbReference type="Pfam" id="PF00583">
    <property type="entry name" value="Acetyltransf_1"/>
    <property type="match status" value="1"/>
</dbReference>
<keyword evidence="3" id="KW-1185">Reference proteome</keyword>
<organism evidence="2 3">
    <name type="scientific">Halonatronomonas betaini</name>
    <dbReference type="NCBI Taxonomy" id="2778430"/>
    <lineage>
        <taxon>Bacteria</taxon>
        <taxon>Bacillati</taxon>
        <taxon>Bacillota</taxon>
        <taxon>Clostridia</taxon>
        <taxon>Halanaerobiales</taxon>
        <taxon>Halarsenatibacteraceae</taxon>
        <taxon>Halonatronomonas</taxon>
    </lineage>
</organism>
<protein>
    <submittedName>
        <fullName evidence="2">GNAT family N-acetyltransferase</fullName>
    </submittedName>
</protein>
<dbReference type="SUPFAM" id="SSF55729">
    <property type="entry name" value="Acyl-CoA N-acyltransferases (Nat)"/>
    <property type="match status" value="1"/>
</dbReference>
<dbReference type="InterPro" id="IPR000182">
    <property type="entry name" value="GNAT_dom"/>
</dbReference>
<dbReference type="Gene3D" id="3.40.630.30">
    <property type="match status" value="1"/>
</dbReference>
<dbReference type="InterPro" id="IPR016181">
    <property type="entry name" value="Acyl_CoA_acyltransferase"/>
</dbReference>
<evidence type="ECO:0000313" key="3">
    <source>
        <dbReference type="Proteomes" id="UP000621436"/>
    </source>
</evidence>
<feature type="domain" description="N-acetyltransferase" evidence="1">
    <location>
        <begin position="9"/>
        <end position="162"/>
    </location>
</feature>
<name>A0A931F9E3_9FIRM</name>
<evidence type="ECO:0000259" key="1">
    <source>
        <dbReference type="PROSITE" id="PS51186"/>
    </source>
</evidence>
<comment type="caution">
    <text evidence="2">The sequence shown here is derived from an EMBL/GenBank/DDBJ whole genome shotgun (WGS) entry which is preliminary data.</text>
</comment>
<dbReference type="CDD" id="cd04301">
    <property type="entry name" value="NAT_SF"/>
    <property type="match status" value="1"/>
</dbReference>
<dbReference type="AlphaFoldDB" id="A0A931F9E3"/>
<reference evidence="2" key="1">
    <citation type="submission" date="2020-11" db="EMBL/GenBank/DDBJ databases">
        <title>Halonatronomonas betainensis gen. nov., sp. nov. a novel haloalkaliphilic representative of the family Halanaerobiacae capable of betaine degradation.</title>
        <authorList>
            <person name="Boltyanskaya Y."/>
            <person name="Kevbrin V."/>
            <person name="Detkova E."/>
            <person name="Grouzdev D.S."/>
            <person name="Koziaeva V."/>
            <person name="Zhilina T."/>
        </authorList>
    </citation>
    <scope>NUCLEOTIDE SEQUENCE</scope>
    <source>
        <strain evidence="2">Z-7014</strain>
    </source>
</reference>
<dbReference type="GO" id="GO:0016747">
    <property type="term" value="F:acyltransferase activity, transferring groups other than amino-acyl groups"/>
    <property type="evidence" value="ECO:0007669"/>
    <property type="project" value="InterPro"/>
</dbReference>
<dbReference type="PROSITE" id="PS51186">
    <property type="entry name" value="GNAT"/>
    <property type="match status" value="1"/>
</dbReference>
<dbReference type="EMBL" id="JADPIE010000002">
    <property type="protein sequence ID" value="MBF8436364.1"/>
    <property type="molecule type" value="Genomic_DNA"/>
</dbReference>
<sequence length="162" mass="19098">MEDVLFNFVDFKVINEPDQKSEICFNIINNLNDWFGNEDANREYSRGVREEYFLSALVEDIPIGFISIKNHNQFTGEIYVLGILEEFHNKGIGRNLIEIASQQLIRENKKFLTVKTLSGSNPDKYYKKTRAFYRSMDFYPLEEMPELWSEEEPCLFMVKVLS</sequence>
<dbReference type="RefSeq" id="WP_270453216.1">
    <property type="nucleotide sequence ID" value="NZ_JADPIE010000002.1"/>
</dbReference>
<accession>A0A931F9E3</accession>
<gene>
    <name evidence="2" type="ORF">I0Q91_04665</name>
</gene>
<dbReference type="Proteomes" id="UP000621436">
    <property type="component" value="Unassembled WGS sequence"/>
</dbReference>
<evidence type="ECO:0000313" key="2">
    <source>
        <dbReference type="EMBL" id="MBF8436364.1"/>
    </source>
</evidence>
<proteinExistence type="predicted"/>